<evidence type="ECO:0000313" key="6">
    <source>
        <dbReference type="EMBL" id="GGG42795.1"/>
    </source>
</evidence>
<comment type="subcellular location">
    <subcellularLocation>
        <location evidence="1">Membrane</location>
        <topology evidence="1">Multi-pass membrane protein</topology>
    </subcellularLocation>
</comment>
<dbReference type="InterPro" id="IPR001694">
    <property type="entry name" value="NADH_UbQ_OxRdtase_su1/FPO"/>
</dbReference>
<dbReference type="Proteomes" id="UP000597507">
    <property type="component" value="Unassembled WGS sequence"/>
</dbReference>
<sequence>MIAGTSALLTQALHLAAMLAAAPLLVGLLRTASARLAGRPGPHPLQPWRDLRKLMRKQPVVAEGSSVVSLAAPHAAVSAAVLAAALVPSFARGMLSAPLAELLLLIGLLALSRLARALAAMDAGGALGGLDAARGLARLLLAEPAALLAAMGLAAFAGTTALEGIIGAVREGAAAGAPRLLSFGVAALVLGGVALAEVRGIRGGSPAAEGEPELGAGGLAAAAPRDASGRHLALWEFHAALRLTVWLSLLAALILPIGLAPAGAGPLAWAAGALAWAGKLLALGLALVLAEAALARLPPARAPELLGAALLVALLGVVLALATGARL</sequence>
<feature type="transmembrane region" description="Helical" evidence="5">
    <location>
        <begin position="177"/>
        <end position="196"/>
    </location>
</feature>
<evidence type="ECO:0000256" key="2">
    <source>
        <dbReference type="ARBA" id="ARBA00022692"/>
    </source>
</evidence>
<keyword evidence="2 5" id="KW-0812">Transmembrane</keyword>
<evidence type="ECO:0000256" key="5">
    <source>
        <dbReference type="SAM" id="Phobius"/>
    </source>
</evidence>
<feature type="transmembrane region" description="Helical" evidence="5">
    <location>
        <begin position="267"/>
        <end position="293"/>
    </location>
</feature>
<feature type="transmembrane region" description="Helical" evidence="5">
    <location>
        <begin position="305"/>
        <end position="325"/>
    </location>
</feature>
<dbReference type="AlphaFoldDB" id="A0A8J2ZDH7"/>
<dbReference type="PANTHER" id="PTHR43359">
    <property type="entry name" value="FORMATE HYDROGENLYASE SUBUNIT 4"/>
    <property type="match status" value="1"/>
</dbReference>
<dbReference type="EMBL" id="BMKS01000011">
    <property type="protein sequence ID" value="GGG42795.1"/>
    <property type="molecule type" value="Genomic_DNA"/>
</dbReference>
<dbReference type="RefSeq" id="WP_188902178.1">
    <property type="nucleotide sequence ID" value="NZ_BMKS01000011.1"/>
</dbReference>
<organism evidence="6 7">
    <name type="scientific">Caldovatus sediminis</name>
    <dbReference type="NCBI Taxonomy" id="2041189"/>
    <lineage>
        <taxon>Bacteria</taxon>
        <taxon>Pseudomonadati</taxon>
        <taxon>Pseudomonadota</taxon>
        <taxon>Alphaproteobacteria</taxon>
        <taxon>Acetobacterales</taxon>
        <taxon>Roseomonadaceae</taxon>
        <taxon>Caldovatus</taxon>
    </lineage>
</organism>
<accession>A0A8J2ZDH7</accession>
<comment type="caution">
    <text evidence="6">The sequence shown here is derived from an EMBL/GenBank/DDBJ whole genome shotgun (WGS) entry which is preliminary data.</text>
</comment>
<dbReference type="GO" id="GO:0005886">
    <property type="term" value="C:plasma membrane"/>
    <property type="evidence" value="ECO:0007669"/>
    <property type="project" value="TreeGrafter"/>
</dbReference>
<reference evidence="6 7" key="1">
    <citation type="journal article" date="2014" name="Int. J. Syst. Evol. Microbiol.">
        <title>Complete genome sequence of Corynebacterium casei LMG S-19264T (=DSM 44701T), isolated from a smear-ripened cheese.</title>
        <authorList>
            <consortium name="US DOE Joint Genome Institute (JGI-PGF)"/>
            <person name="Walter F."/>
            <person name="Albersmeier A."/>
            <person name="Kalinowski J."/>
            <person name="Ruckert C."/>
        </authorList>
    </citation>
    <scope>NUCLEOTIDE SEQUENCE [LARGE SCALE GENOMIC DNA]</scope>
    <source>
        <strain evidence="6 7">CGMCC 1.16330</strain>
    </source>
</reference>
<feature type="transmembrane region" description="Helical" evidence="5">
    <location>
        <begin position="93"/>
        <end position="115"/>
    </location>
</feature>
<evidence type="ECO:0000256" key="4">
    <source>
        <dbReference type="ARBA" id="ARBA00023136"/>
    </source>
</evidence>
<gene>
    <name evidence="6" type="ORF">GCM10010964_32860</name>
</gene>
<dbReference type="Pfam" id="PF00146">
    <property type="entry name" value="NADHdh"/>
    <property type="match status" value="1"/>
</dbReference>
<feature type="transmembrane region" description="Helical" evidence="5">
    <location>
        <begin position="60"/>
        <end position="87"/>
    </location>
</feature>
<protein>
    <recommendedName>
        <fullName evidence="8">Formate hydrogenlyase</fullName>
    </recommendedName>
</protein>
<dbReference type="InterPro" id="IPR052561">
    <property type="entry name" value="ComplexI_Subunit1"/>
</dbReference>
<keyword evidence="7" id="KW-1185">Reference proteome</keyword>
<dbReference type="PANTHER" id="PTHR43359:SF1">
    <property type="entry name" value="FORMATE HYDROGENLYASE SUBUNIT 4-RELATED"/>
    <property type="match status" value="1"/>
</dbReference>
<evidence type="ECO:0008006" key="8">
    <source>
        <dbReference type="Google" id="ProtNLM"/>
    </source>
</evidence>
<feature type="transmembrane region" description="Helical" evidence="5">
    <location>
        <begin position="136"/>
        <end position="157"/>
    </location>
</feature>
<name>A0A8J2ZDH7_9PROT</name>
<proteinExistence type="predicted"/>
<keyword evidence="4 5" id="KW-0472">Membrane</keyword>
<evidence type="ECO:0000256" key="1">
    <source>
        <dbReference type="ARBA" id="ARBA00004141"/>
    </source>
</evidence>
<evidence type="ECO:0000256" key="3">
    <source>
        <dbReference type="ARBA" id="ARBA00022989"/>
    </source>
</evidence>
<feature type="transmembrane region" description="Helical" evidence="5">
    <location>
        <begin position="12"/>
        <end position="29"/>
    </location>
</feature>
<keyword evidence="3 5" id="KW-1133">Transmembrane helix</keyword>
<evidence type="ECO:0000313" key="7">
    <source>
        <dbReference type="Proteomes" id="UP000597507"/>
    </source>
</evidence>
<feature type="transmembrane region" description="Helical" evidence="5">
    <location>
        <begin position="240"/>
        <end position="261"/>
    </location>
</feature>